<dbReference type="Pfam" id="PF13407">
    <property type="entry name" value="Peripla_BP_4"/>
    <property type="match status" value="2"/>
</dbReference>
<feature type="domain" description="Periplasmic binding protein" evidence="4">
    <location>
        <begin position="43"/>
        <end position="297"/>
    </location>
</feature>
<dbReference type="EMBL" id="JBHMDO010000018">
    <property type="protein sequence ID" value="MFB9326433.1"/>
    <property type="molecule type" value="Genomic_DNA"/>
</dbReference>
<evidence type="ECO:0000256" key="3">
    <source>
        <dbReference type="ARBA" id="ARBA00022729"/>
    </source>
</evidence>
<dbReference type="Gene3D" id="3.40.50.2300">
    <property type="match status" value="4"/>
</dbReference>
<keyword evidence="3" id="KW-0732">Signal</keyword>
<sequence length="626" mass="68335">MTRGLKLFAFWGMAVAALLVCAKLAYPALFAAERPAEHYNYVIGVSQPNLSDPWLIAMNEEVREEVNKHPDMQVIFSDAAQSSAQQRQDVEKLVSYGIDLLIISLDDPLALTETIKHVYAKIPVIVLGRGVTGYDYTLYIGTDNEMIGRKAGEYAEELLGGRPGRVIELQGVRESPTAEERSNGFSSALEGTKLSIIQRFNADWQRDKAEDVLATWFARGGDEADVIFAHNEAMAIGAYQAVKRHGIPGVSIIAIDGVNLADGSRRLVADDMLTAAFTSPTGGKEAIRYAIDILNKEKGIPKKIILRSEKVTAADKAGVGTAARAGTPMKPNDGRPIRLGFAQVGTESGWRIANTNSVVSAARNEGIELLYENAEQSQERQIEMIRSFIRRKVDVIAFSPKTESGWDEVLGEARAAGIPVILSDREVKAADDTLWTAYMGSDFRDEGRRAANWLVQEVSGDRGYNVVELQGTSGSAPAIGRKRGFDEVLSGDRRFHRLASYEGDFTKAKGRALMEQALREHGREIGIVYAHNDDMALGAIEAIEAYGLRPGKEIWIISVDATRAALKALSIGKLNLVVECNPLLGPQLMKAVKDLAAGKELPMKIVTAEGMFTPQSAKVELGNREF</sequence>
<feature type="domain" description="Periplasmic binding protein" evidence="4">
    <location>
        <begin position="344"/>
        <end position="600"/>
    </location>
</feature>
<accession>A0ABV5KQE5</accession>
<comment type="caution">
    <text evidence="5">The sequence shown here is derived from an EMBL/GenBank/DDBJ whole genome shotgun (WGS) entry which is preliminary data.</text>
</comment>
<dbReference type="CDD" id="cd06308">
    <property type="entry name" value="PBP1_sensor_kinase-like"/>
    <property type="match status" value="1"/>
</dbReference>
<comment type="subcellular location">
    <subcellularLocation>
        <location evidence="1">Cell envelope</location>
    </subcellularLocation>
</comment>
<organism evidence="5 6">
    <name type="scientific">Paenibacillus aurantiacus</name>
    <dbReference type="NCBI Taxonomy" id="1936118"/>
    <lineage>
        <taxon>Bacteria</taxon>
        <taxon>Bacillati</taxon>
        <taxon>Bacillota</taxon>
        <taxon>Bacilli</taxon>
        <taxon>Bacillales</taxon>
        <taxon>Paenibacillaceae</taxon>
        <taxon>Paenibacillus</taxon>
    </lineage>
</organism>
<proteinExistence type="inferred from homology"/>
<keyword evidence="6" id="KW-1185">Reference proteome</keyword>
<evidence type="ECO:0000313" key="5">
    <source>
        <dbReference type="EMBL" id="MFB9326433.1"/>
    </source>
</evidence>
<dbReference type="RefSeq" id="WP_377493734.1">
    <property type="nucleotide sequence ID" value="NZ_JBHMDO010000018.1"/>
</dbReference>
<dbReference type="CDD" id="cd06309">
    <property type="entry name" value="PBP1_galactofuranose_YtfQ-like"/>
    <property type="match status" value="1"/>
</dbReference>
<comment type="similarity">
    <text evidence="2">Belongs to the bacterial solute-binding protein 2 family.</text>
</comment>
<evidence type="ECO:0000259" key="4">
    <source>
        <dbReference type="Pfam" id="PF13407"/>
    </source>
</evidence>
<evidence type="ECO:0000256" key="2">
    <source>
        <dbReference type="ARBA" id="ARBA00007639"/>
    </source>
</evidence>
<dbReference type="PANTHER" id="PTHR46847">
    <property type="entry name" value="D-ALLOSE-BINDING PERIPLASMIC PROTEIN-RELATED"/>
    <property type="match status" value="1"/>
</dbReference>
<dbReference type="InterPro" id="IPR028082">
    <property type="entry name" value="Peripla_BP_I"/>
</dbReference>
<gene>
    <name evidence="5" type="ORF">ACFFSY_10965</name>
</gene>
<dbReference type="SUPFAM" id="SSF53822">
    <property type="entry name" value="Periplasmic binding protein-like I"/>
    <property type="match status" value="2"/>
</dbReference>
<name>A0ABV5KQE5_9BACL</name>
<dbReference type="InterPro" id="IPR025997">
    <property type="entry name" value="SBP_2_dom"/>
</dbReference>
<dbReference type="PANTHER" id="PTHR46847:SF3">
    <property type="entry name" value="GALACTOFURANOSE-BINDING PROTEIN YTFQ"/>
    <property type="match status" value="1"/>
</dbReference>
<evidence type="ECO:0000256" key="1">
    <source>
        <dbReference type="ARBA" id="ARBA00004196"/>
    </source>
</evidence>
<dbReference type="Proteomes" id="UP001589747">
    <property type="component" value="Unassembled WGS sequence"/>
</dbReference>
<evidence type="ECO:0000313" key="6">
    <source>
        <dbReference type="Proteomes" id="UP001589747"/>
    </source>
</evidence>
<protein>
    <submittedName>
        <fullName evidence="5">Substrate-binding domain-containing protein</fullName>
    </submittedName>
</protein>
<reference evidence="5 6" key="1">
    <citation type="submission" date="2024-09" db="EMBL/GenBank/DDBJ databases">
        <authorList>
            <person name="Sun Q."/>
            <person name="Mori K."/>
        </authorList>
    </citation>
    <scope>NUCLEOTIDE SEQUENCE [LARGE SCALE GENOMIC DNA]</scope>
    <source>
        <strain evidence="5 6">TISTR 2452</strain>
    </source>
</reference>